<keyword evidence="4 5" id="KW-0479">Metal-binding</keyword>
<organism evidence="7 8">
    <name type="scientific">Lactiplantibacillus garii</name>
    <dbReference type="NCBI Taxonomy" id="2306423"/>
    <lineage>
        <taxon>Bacteria</taxon>
        <taxon>Bacillati</taxon>
        <taxon>Bacillota</taxon>
        <taxon>Bacilli</taxon>
        <taxon>Lactobacillales</taxon>
        <taxon>Lactobacillaceae</taxon>
        <taxon>Lactiplantibacillus</taxon>
    </lineage>
</organism>
<dbReference type="InterPro" id="IPR017221">
    <property type="entry name" value="DUF34/NIF3_bac"/>
</dbReference>
<dbReference type="PIRSF" id="PIRSF037489">
    <property type="entry name" value="UCP037489_NIF3_YqfO"/>
    <property type="match status" value="1"/>
</dbReference>
<dbReference type="Proteomes" id="UP000283633">
    <property type="component" value="Unassembled WGS sequence"/>
</dbReference>
<evidence type="ECO:0000256" key="5">
    <source>
        <dbReference type="PIRNR" id="PIRNR037489"/>
    </source>
</evidence>
<gene>
    <name evidence="7" type="ORF">D1831_04810</name>
</gene>
<feature type="binding site" evidence="6">
    <location>
        <position position="64"/>
    </location>
    <ligand>
        <name>a divalent metal cation</name>
        <dbReference type="ChEBI" id="CHEBI:60240"/>
        <label>2</label>
    </ligand>
</feature>
<dbReference type="FunFam" id="3.40.1390.30:FF:000001">
    <property type="entry name" value="GTP cyclohydrolase 1 type 2"/>
    <property type="match status" value="1"/>
</dbReference>
<accession>A0A3R8J8A4</accession>
<name>A0A3R8J8A4_9LACO</name>
<dbReference type="EMBL" id="QWZQ01000011">
    <property type="protein sequence ID" value="RRK11004.1"/>
    <property type="molecule type" value="Genomic_DNA"/>
</dbReference>
<evidence type="ECO:0000313" key="8">
    <source>
        <dbReference type="Proteomes" id="UP000283633"/>
    </source>
</evidence>
<dbReference type="PANTHER" id="PTHR13799:SF14">
    <property type="entry name" value="GTP CYCLOHYDROLASE 1 TYPE 2 HOMOLOG"/>
    <property type="match status" value="1"/>
</dbReference>
<comment type="similarity">
    <text evidence="1 5">Belongs to the GTP cyclohydrolase I type 2/NIF3 family.</text>
</comment>
<evidence type="ECO:0000256" key="6">
    <source>
        <dbReference type="PIRSR" id="PIRSR602678-1"/>
    </source>
</evidence>
<dbReference type="Pfam" id="PF01784">
    <property type="entry name" value="DUF34_NIF3"/>
    <property type="match status" value="1"/>
</dbReference>
<evidence type="ECO:0000313" key="7">
    <source>
        <dbReference type="EMBL" id="RRK11004.1"/>
    </source>
</evidence>
<feature type="binding site" evidence="6">
    <location>
        <position position="103"/>
    </location>
    <ligand>
        <name>a divalent metal cation</name>
        <dbReference type="ChEBI" id="CHEBI:60240"/>
        <label>1</label>
    </ligand>
</feature>
<dbReference type="InterPro" id="IPR036069">
    <property type="entry name" value="DUF34/NIF3_sf"/>
</dbReference>
<feature type="binding site" evidence="6">
    <location>
        <position position="301"/>
    </location>
    <ligand>
        <name>a divalent metal cation</name>
        <dbReference type="ChEBI" id="CHEBI:60240"/>
        <label>1</label>
    </ligand>
</feature>
<feature type="binding site" evidence="6">
    <location>
        <position position="65"/>
    </location>
    <ligand>
        <name>a divalent metal cation</name>
        <dbReference type="ChEBI" id="CHEBI:60240"/>
        <label>1</label>
    </ligand>
</feature>
<proteinExistence type="inferred from homology"/>
<dbReference type="PANTHER" id="PTHR13799">
    <property type="entry name" value="NGG1 INTERACTING FACTOR 3"/>
    <property type="match status" value="1"/>
</dbReference>
<feature type="binding site" evidence="6">
    <location>
        <position position="304"/>
    </location>
    <ligand>
        <name>a divalent metal cation</name>
        <dbReference type="ChEBI" id="CHEBI:60240"/>
        <label>1</label>
    </ligand>
</feature>
<reference evidence="7 8" key="1">
    <citation type="submission" date="2018-08" db="EMBL/GenBank/DDBJ databases">
        <title>Genome Lactobacillus garii FI11369.</title>
        <authorList>
            <person name="Diaz M."/>
            <person name="Narbad A."/>
        </authorList>
    </citation>
    <scope>NUCLEOTIDE SEQUENCE [LARGE SCALE GENOMIC DNA]</scope>
    <source>
        <strain evidence="7 8">FI11369</strain>
    </source>
</reference>
<dbReference type="GO" id="GO:0046872">
    <property type="term" value="F:metal ion binding"/>
    <property type="evidence" value="ECO:0007669"/>
    <property type="project" value="UniProtKB-UniRule"/>
</dbReference>
<dbReference type="AlphaFoldDB" id="A0A3R8J8A4"/>
<evidence type="ECO:0000256" key="2">
    <source>
        <dbReference type="ARBA" id="ARBA00011643"/>
    </source>
</evidence>
<dbReference type="GO" id="GO:0005737">
    <property type="term" value="C:cytoplasm"/>
    <property type="evidence" value="ECO:0007669"/>
    <property type="project" value="TreeGrafter"/>
</dbReference>
<comment type="caution">
    <text evidence="7">The sequence shown here is derived from an EMBL/GenBank/DDBJ whole genome shotgun (WGS) entry which is preliminary data.</text>
</comment>
<keyword evidence="8" id="KW-1185">Reference proteome</keyword>
<dbReference type="SUPFAM" id="SSF102705">
    <property type="entry name" value="NIF3 (NGG1p interacting factor 3)-like"/>
    <property type="match status" value="1"/>
</dbReference>
<protein>
    <recommendedName>
        <fullName evidence="3 5">GTP cyclohydrolase 1 type 2 homolog</fullName>
    </recommendedName>
</protein>
<dbReference type="NCBIfam" id="TIGR00486">
    <property type="entry name" value="YbgI_SA1388"/>
    <property type="match status" value="1"/>
</dbReference>
<comment type="subunit">
    <text evidence="2">Homohexamer.</text>
</comment>
<dbReference type="Gene3D" id="3.40.1390.30">
    <property type="entry name" value="NIF3 (NGG1p interacting factor 3)-like"/>
    <property type="match status" value="2"/>
</dbReference>
<dbReference type="OrthoDB" id="9792792at2"/>
<evidence type="ECO:0000256" key="1">
    <source>
        <dbReference type="ARBA" id="ARBA00006964"/>
    </source>
</evidence>
<evidence type="ECO:0000256" key="3">
    <source>
        <dbReference type="ARBA" id="ARBA00022112"/>
    </source>
</evidence>
<evidence type="ECO:0000256" key="4">
    <source>
        <dbReference type="ARBA" id="ARBA00022723"/>
    </source>
</evidence>
<dbReference type="RefSeq" id="WP_125071789.1">
    <property type="nucleotide sequence ID" value="NZ_QWZQ01000011.1"/>
</dbReference>
<dbReference type="InterPro" id="IPR002678">
    <property type="entry name" value="DUF34/NIF3"/>
</dbReference>
<sequence length="341" mass="37771">MLANELISRFERFAPLKLKWDRDPSGLQIGDPKQAIHKVLVTLDVRPEVVQEAVKIGADMIFAHHPVMFHPANNLDYQDPQKAMYADIAAHHILVYAAHTNLDSADGGMNDWLAAELGLTGVTGLVAGYEEAAVKMTVTVPTAQVEAVQEYLTKTWHASLNRYAFNSGEQFTVNLMADQVKPAVAGINRFVSGDDWDYQVEPLLTGGHQYSMGRVGNLPQPMTALDFAKRCKTVFHVDGLRLVCQEPQQVIKRVAVLGGDGGKFYPDALRAGAQAYVTGDVYYHTVHDMLASGLTVVDPGHHVESICKAHLTQLFKRWQAENDWQVEFVASQLNTDPFTFI</sequence>